<accession>A0A068QRX8</accession>
<proteinExistence type="predicted"/>
<organism evidence="1 2">
    <name type="scientific">Xenorhabdus doucetiae</name>
    <dbReference type="NCBI Taxonomy" id="351671"/>
    <lineage>
        <taxon>Bacteria</taxon>
        <taxon>Pseudomonadati</taxon>
        <taxon>Pseudomonadota</taxon>
        <taxon>Gammaproteobacteria</taxon>
        <taxon>Enterobacterales</taxon>
        <taxon>Morganellaceae</taxon>
        <taxon>Xenorhabdus</taxon>
    </lineage>
</organism>
<evidence type="ECO:0000313" key="2">
    <source>
        <dbReference type="Proteomes" id="UP000032721"/>
    </source>
</evidence>
<name>A0A068QRX8_9GAMM</name>
<gene>
    <name evidence="1" type="ORF">XDD1_2043</name>
</gene>
<evidence type="ECO:0000313" key="1">
    <source>
        <dbReference type="EMBL" id="CDG17742.1"/>
    </source>
</evidence>
<dbReference type="KEGG" id="xdo:XDD1_2043"/>
<protein>
    <submittedName>
        <fullName evidence="1">Uncharacterized protein</fullName>
    </submittedName>
</protein>
<reference evidence="1 2" key="1">
    <citation type="submission" date="2013-07" db="EMBL/GenBank/DDBJ databases">
        <authorList>
            <person name="Genoscope - CEA"/>
        </authorList>
    </citation>
    <scope>NUCLEOTIDE SEQUENCE [LARGE SCALE GENOMIC DNA]</scope>
    <source>
        <strain evidence="2">FRM16 / DSM 17909</strain>
    </source>
</reference>
<dbReference type="Proteomes" id="UP000032721">
    <property type="component" value="Chromosome"/>
</dbReference>
<dbReference type="EMBL" id="FO704550">
    <property type="protein sequence ID" value="CDG17742.1"/>
    <property type="molecule type" value="Genomic_DNA"/>
</dbReference>
<dbReference type="HOGENOM" id="CLU_2921769_0_0_6"/>
<dbReference type="AlphaFoldDB" id="A0A068QRX8"/>
<sequence>MVNSIKVNSMVVIIVVDSKSPFLHNPIELKPNMSGGDDQDFDLAGNNAETHRIRRILHGRT</sequence>